<dbReference type="Proteomes" id="UP000593573">
    <property type="component" value="Unassembled WGS sequence"/>
</dbReference>
<evidence type="ECO:0000313" key="2">
    <source>
        <dbReference type="Proteomes" id="UP000593573"/>
    </source>
</evidence>
<organism evidence="1 2">
    <name type="scientific">Gossypium klotzschianum</name>
    <dbReference type="NCBI Taxonomy" id="34286"/>
    <lineage>
        <taxon>Eukaryota</taxon>
        <taxon>Viridiplantae</taxon>
        <taxon>Streptophyta</taxon>
        <taxon>Embryophyta</taxon>
        <taxon>Tracheophyta</taxon>
        <taxon>Spermatophyta</taxon>
        <taxon>Magnoliopsida</taxon>
        <taxon>eudicotyledons</taxon>
        <taxon>Gunneridae</taxon>
        <taxon>Pentapetalae</taxon>
        <taxon>rosids</taxon>
        <taxon>malvids</taxon>
        <taxon>Malvales</taxon>
        <taxon>Malvaceae</taxon>
        <taxon>Malvoideae</taxon>
        <taxon>Gossypium</taxon>
    </lineage>
</organism>
<accession>A0A7J8VIL1</accession>
<proteinExistence type="predicted"/>
<dbReference type="EMBL" id="JABFAB010000010">
    <property type="protein sequence ID" value="MBA0662657.1"/>
    <property type="molecule type" value="Genomic_DNA"/>
</dbReference>
<reference evidence="1 2" key="1">
    <citation type="journal article" date="2019" name="Genome Biol. Evol.">
        <title>Insights into the evolution of the New World diploid cottons (Gossypium, subgenus Houzingenia) based on genome sequencing.</title>
        <authorList>
            <person name="Grover C.E."/>
            <person name="Arick M.A. 2nd"/>
            <person name="Thrash A."/>
            <person name="Conover J.L."/>
            <person name="Sanders W.S."/>
            <person name="Peterson D.G."/>
            <person name="Frelichowski J.E."/>
            <person name="Scheffler J.A."/>
            <person name="Scheffler B.E."/>
            <person name="Wendel J.F."/>
        </authorList>
    </citation>
    <scope>NUCLEOTIDE SEQUENCE [LARGE SCALE GENOMIC DNA]</scope>
    <source>
        <strain evidence="1">57</strain>
        <tissue evidence="1">Leaf</tissue>
    </source>
</reference>
<name>A0A7J8VIL1_9ROSI</name>
<comment type="caution">
    <text evidence="1">The sequence shown here is derived from an EMBL/GenBank/DDBJ whole genome shotgun (WGS) entry which is preliminary data.</text>
</comment>
<protein>
    <submittedName>
        <fullName evidence="1">Uncharacterized protein</fullName>
    </submittedName>
</protein>
<keyword evidence="2" id="KW-1185">Reference proteome</keyword>
<evidence type="ECO:0000313" key="1">
    <source>
        <dbReference type="EMBL" id="MBA0662657.1"/>
    </source>
</evidence>
<gene>
    <name evidence="1" type="ORF">Goklo_006739</name>
</gene>
<dbReference type="AlphaFoldDB" id="A0A7J8VIL1"/>
<sequence length="166" mass="18957">MEMHKSYRVMRQFEFRQTILLPPQDIGTLYKNWRSIRSACHGLDTTTSHSYYWRKRRALMAAPPPNQYGLAYSGAFTNPIIFTQAPHYEPMHPDFTPSVGMFFAPPPSLAYYTPISTATPMNPPLMYPPLTYPPPPIIPPYYLPSGYVSPYTYTLIVSQSPPASLF</sequence>
<dbReference type="OrthoDB" id="10594339at2759"/>